<evidence type="ECO:0000313" key="10">
    <source>
        <dbReference type="Proteomes" id="UP001174136"/>
    </source>
</evidence>
<dbReference type="Proteomes" id="UP001174136">
    <property type="component" value="Unassembled WGS sequence"/>
</dbReference>
<dbReference type="GO" id="GO:0031016">
    <property type="term" value="P:pancreas development"/>
    <property type="evidence" value="ECO:0007669"/>
    <property type="project" value="UniProtKB-ARBA"/>
</dbReference>
<feature type="domain" description="Prospero" evidence="8">
    <location>
        <begin position="459"/>
        <end position="613"/>
    </location>
</feature>
<keyword evidence="4 9" id="KW-0371">Homeobox</keyword>
<evidence type="ECO:0000256" key="7">
    <source>
        <dbReference type="SAM" id="MobiDB-lite"/>
    </source>
</evidence>
<comment type="caution">
    <text evidence="9">The sequence shown here is derived from an EMBL/GenBank/DDBJ whole genome shotgun (WGS) entry which is preliminary data.</text>
</comment>
<dbReference type="InterPro" id="IPR023082">
    <property type="entry name" value="Homeo_prospero_dom"/>
</dbReference>
<evidence type="ECO:0000256" key="4">
    <source>
        <dbReference type="ARBA" id="ARBA00023155"/>
    </source>
</evidence>
<dbReference type="GO" id="GO:0070309">
    <property type="term" value="P:lens fiber cell morphogenesis"/>
    <property type="evidence" value="ECO:0007669"/>
    <property type="project" value="UniProtKB-ARBA"/>
</dbReference>
<evidence type="ECO:0000256" key="1">
    <source>
        <dbReference type="ARBA" id="ARBA00004123"/>
    </source>
</evidence>
<keyword evidence="5" id="KW-0804">Transcription</keyword>
<dbReference type="GO" id="GO:0005634">
    <property type="term" value="C:nucleus"/>
    <property type="evidence" value="ECO:0007669"/>
    <property type="project" value="UniProtKB-SubCell"/>
</dbReference>
<reference evidence="9" key="1">
    <citation type="journal article" date="2023" name="Front. Mar. Sci.">
        <title>A new Merluccius polli reference genome to investigate the effects of global change in West African waters.</title>
        <authorList>
            <person name="Mateo J.L."/>
            <person name="Blanco-Fernandez C."/>
            <person name="Garcia-Vazquez E."/>
            <person name="Machado-Schiaffino G."/>
        </authorList>
    </citation>
    <scope>NUCLEOTIDE SEQUENCE</scope>
    <source>
        <strain evidence="9">C29</strain>
        <tissue evidence="9">Fin</tissue>
    </source>
</reference>
<dbReference type="GO" id="GO:0048598">
    <property type="term" value="P:embryonic morphogenesis"/>
    <property type="evidence" value="ECO:0007669"/>
    <property type="project" value="UniProtKB-ARBA"/>
</dbReference>
<gene>
    <name evidence="9" type="primary">Prox2</name>
    <name evidence="9" type="ORF">N1851_010211</name>
</gene>
<dbReference type="GO" id="GO:0001945">
    <property type="term" value="P:lymph vessel development"/>
    <property type="evidence" value="ECO:0007669"/>
    <property type="project" value="UniProtKB-ARBA"/>
</dbReference>
<dbReference type="EMBL" id="JAOPHQ010001800">
    <property type="protein sequence ID" value="KAK0149261.1"/>
    <property type="molecule type" value="Genomic_DNA"/>
</dbReference>
<feature type="region of interest" description="Disordered" evidence="7">
    <location>
        <begin position="287"/>
        <end position="354"/>
    </location>
</feature>
<dbReference type="GO" id="GO:0000981">
    <property type="term" value="F:DNA-binding transcription factor activity, RNA polymerase II-specific"/>
    <property type="evidence" value="ECO:0007669"/>
    <property type="project" value="TreeGrafter"/>
</dbReference>
<evidence type="ECO:0000259" key="8">
    <source>
        <dbReference type="PROSITE" id="PS51818"/>
    </source>
</evidence>
<accession>A0AA47N055</accession>
<dbReference type="GO" id="GO:0048646">
    <property type="term" value="P:anatomical structure formation involved in morphogenesis"/>
    <property type="evidence" value="ECO:0007669"/>
    <property type="project" value="UniProtKB-ARBA"/>
</dbReference>
<dbReference type="PANTHER" id="PTHR12198:SF9">
    <property type="entry name" value="PROSPERO HOMEOBOX PROTEIN 2"/>
    <property type="match status" value="1"/>
</dbReference>
<dbReference type="Gene3D" id="1.10.10.500">
    <property type="entry name" value="Homeo-prospero domain"/>
    <property type="match status" value="1"/>
</dbReference>
<sequence>MHASSNTYVERRSPEHLRLLKHDSRSLCTITDGLDIAVLLNKDEIRSSPLGGPYSTGSSRTELDGADPTPQDLNTLDLLSGPPPLLSPTAVPCRPTDWPLRNIRQAKRARVENIIRDMAGSSFSSSHEHFTEDVQEDKREWSQDGIQAQRGGRSGVVGCTTSEDLAIKNQLQNFKYQPVRKFRLLGGLPQEEWARDSDETKEETPLEETCSFGSDSTSKDHNDPNCSGGFEIPLGRKACGRKKVRVTTAANPPKRKPDLVNALMADILKYELSRAVSVSVDSIFKSMPLLEPPPRRHGEEHLGRRSLSVPLFSVRHPGRPQARRTSLRSPQARSNAPSLLRPSPHHHPKPGFSCHCTELRSGDRASKGLEGGAVDQVRCLKKTWEFAGGALKQETLGASGNSGSKVRCKVNSRLARGSQTSRHFAVDPAFLESLCGPLDVKAQSDGPQSTLMSNLFSLNDGLTTSHLKKAKLMFFYTRYPSSLVLKTFFYDVQFTRCITSQLIKWFSNFREFYYIQMEKQARQAVAEGVPHARALTVGRESELFRALNMHYNKASDFQVPERFLEVAEVTLREFYVAVSLGRDSDPSWKKPIYKVICKLDSNVPEEFKTQYPD</sequence>
<dbReference type="InterPro" id="IPR037131">
    <property type="entry name" value="Homeo_prospero_dom_sf"/>
</dbReference>
<dbReference type="InterPro" id="IPR009057">
    <property type="entry name" value="Homeodomain-like_sf"/>
</dbReference>
<proteinExistence type="predicted"/>
<keyword evidence="10" id="KW-1185">Reference proteome</keyword>
<dbReference type="GO" id="GO:0000978">
    <property type="term" value="F:RNA polymerase II cis-regulatory region sequence-specific DNA binding"/>
    <property type="evidence" value="ECO:0007669"/>
    <property type="project" value="TreeGrafter"/>
</dbReference>
<dbReference type="InterPro" id="IPR039350">
    <property type="entry name" value="Prospero_homeodomain"/>
</dbReference>
<feature type="region of interest" description="Disordered" evidence="7">
    <location>
        <begin position="47"/>
        <end position="73"/>
    </location>
</feature>
<evidence type="ECO:0000256" key="2">
    <source>
        <dbReference type="ARBA" id="ARBA00023015"/>
    </source>
</evidence>
<keyword evidence="3 9" id="KW-0238">DNA-binding</keyword>
<dbReference type="AlphaFoldDB" id="A0AA47N055"/>
<feature type="compositionally biased region" description="Polar residues" evidence="7">
    <location>
        <begin position="327"/>
        <end position="336"/>
    </location>
</feature>
<feature type="region of interest" description="Disordered" evidence="7">
    <location>
        <begin position="193"/>
        <end position="225"/>
    </location>
</feature>
<keyword evidence="6" id="KW-0539">Nucleus</keyword>
<organism evidence="9 10">
    <name type="scientific">Merluccius polli</name>
    <name type="common">Benguela hake</name>
    <name type="synonym">Merluccius cadenati</name>
    <dbReference type="NCBI Taxonomy" id="89951"/>
    <lineage>
        <taxon>Eukaryota</taxon>
        <taxon>Metazoa</taxon>
        <taxon>Chordata</taxon>
        <taxon>Craniata</taxon>
        <taxon>Vertebrata</taxon>
        <taxon>Euteleostomi</taxon>
        <taxon>Actinopterygii</taxon>
        <taxon>Neopterygii</taxon>
        <taxon>Teleostei</taxon>
        <taxon>Neoteleostei</taxon>
        <taxon>Acanthomorphata</taxon>
        <taxon>Zeiogadaria</taxon>
        <taxon>Gadariae</taxon>
        <taxon>Gadiformes</taxon>
        <taxon>Gadoidei</taxon>
        <taxon>Merlucciidae</taxon>
        <taxon>Merluccius</taxon>
    </lineage>
</organism>
<feature type="compositionally biased region" description="Basic and acidic residues" evidence="7">
    <location>
        <begin position="293"/>
        <end position="303"/>
    </location>
</feature>
<evidence type="ECO:0000313" key="9">
    <source>
        <dbReference type="EMBL" id="KAK0149261.1"/>
    </source>
</evidence>
<dbReference type="GO" id="GO:0005737">
    <property type="term" value="C:cytoplasm"/>
    <property type="evidence" value="ECO:0007669"/>
    <property type="project" value="UniProtKB-ARBA"/>
</dbReference>
<dbReference type="GO" id="GO:0060042">
    <property type="term" value="P:retina morphogenesis in camera-type eye"/>
    <property type="evidence" value="ECO:0007669"/>
    <property type="project" value="UniProtKB-ARBA"/>
</dbReference>
<dbReference type="FunFam" id="1.10.10.500:FF:000001">
    <property type="entry name" value="Prospero homeobox protein 1"/>
    <property type="match status" value="1"/>
</dbReference>
<dbReference type="Pfam" id="PF05044">
    <property type="entry name" value="HPD"/>
    <property type="match status" value="1"/>
</dbReference>
<feature type="compositionally biased region" description="Basic and acidic residues" evidence="7">
    <location>
        <begin position="193"/>
        <end position="204"/>
    </location>
</feature>
<dbReference type="GO" id="GO:0070365">
    <property type="term" value="P:hepatocyte differentiation"/>
    <property type="evidence" value="ECO:0007669"/>
    <property type="project" value="UniProtKB-ARBA"/>
</dbReference>
<dbReference type="GO" id="GO:0035295">
    <property type="term" value="P:tube development"/>
    <property type="evidence" value="ECO:0007669"/>
    <property type="project" value="UniProtKB-ARBA"/>
</dbReference>
<dbReference type="SUPFAM" id="SSF46689">
    <property type="entry name" value="Homeodomain-like"/>
    <property type="match status" value="1"/>
</dbReference>
<name>A0AA47N055_MERPO</name>
<feature type="compositionally biased region" description="Basic residues" evidence="7">
    <location>
        <begin position="316"/>
        <end position="326"/>
    </location>
</feature>
<dbReference type="PROSITE" id="PS51818">
    <property type="entry name" value="HOMEO_PROSPERO"/>
    <property type="match status" value="1"/>
</dbReference>
<comment type="subcellular location">
    <subcellularLocation>
        <location evidence="1">Nucleus</location>
    </subcellularLocation>
</comment>
<dbReference type="GO" id="GO:0007417">
    <property type="term" value="P:central nervous system development"/>
    <property type="evidence" value="ECO:0007669"/>
    <property type="project" value="UniProtKB-ARBA"/>
</dbReference>
<keyword evidence="2" id="KW-0805">Transcription regulation</keyword>
<evidence type="ECO:0000256" key="5">
    <source>
        <dbReference type="ARBA" id="ARBA00023163"/>
    </source>
</evidence>
<protein>
    <submittedName>
        <fullName evidence="9">Prospero homeobox protein 2</fullName>
    </submittedName>
</protein>
<evidence type="ECO:0000256" key="6">
    <source>
        <dbReference type="ARBA" id="ARBA00023242"/>
    </source>
</evidence>
<evidence type="ECO:0000256" key="3">
    <source>
        <dbReference type="ARBA" id="ARBA00023125"/>
    </source>
</evidence>
<dbReference type="PANTHER" id="PTHR12198">
    <property type="entry name" value="HOMEOBOX PROTEIN PROSPERO/PROX-1/CEH-26"/>
    <property type="match status" value="1"/>
</dbReference>